<protein>
    <submittedName>
        <fullName evidence="2">PAS domain S-box protein</fullName>
    </submittedName>
</protein>
<dbReference type="Pfam" id="PF13188">
    <property type="entry name" value="PAS_8"/>
    <property type="match status" value="1"/>
</dbReference>
<comment type="caution">
    <text evidence="2">The sequence shown here is derived from an EMBL/GenBank/DDBJ whole genome shotgun (WGS) entry which is preliminary data.</text>
</comment>
<proteinExistence type="predicted"/>
<dbReference type="Proteomes" id="UP000437736">
    <property type="component" value="Unassembled WGS sequence"/>
</dbReference>
<reference evidence="2 3" key="1">
    <citation type="submission" date="2019-11" db="EMBL/GenBank/DDBJ databases">
        <title>Acidiferrimicrobium australis gen. nov., sp. nov., an acidophilic and obligately heterotrophic, member of the Actinobacteria that catalyses dissimilatory oxido- reduction of iron isolated from metal-rich acidic water in Chile.</title>
        <authorList>
            <person name="Gonzalez D."/>
            <person name="Huber K."/>
            <person name="Hedrich S."/>
            <person name="Rojas-Villalobos C."/>
            <person name="Quatrini R."/>
            <person name="Dinamarca M.A."/>
            <person name="Schwarz A."/>
            <person name="Canales C."/>
            <person name="Nancucheo I."/>
        </authorList>
    </citation>
    <scope>NUCLEOTIDE SEQUENCE [LARGE SCALE GENOMIC DNA]</scope>
    <source>
        <strain evidence="2 3">USS-CCA1</strain>
    </source>
</reference>
<dbReference type="SMART" id="SM00091">
    <property type="entry name" value="PAS"/>
    <property type="match status" value="1"/>
</dbReference>
<evidence type="ECO:0000313" key="2">
    <source>
        <dbReference type="EMBL" id="MST32639.1"/>
    </source>
</evidence>
<name>A0ABW9QS19_9ACTN</name>
<sequence>MTTGGTHPPEHLDFPSLFDDAVTGMAIVGLDGRFQAVNPALCRMLGYAAEDLVGLRTADITHPDDQPRC</sequence>
<keyword evidence="3" id="KW-1185">Reference proteome</keyword>
<dbReference type="InterPro" id="IPR035965">
    <property type="entry name" value="PAS-like_dom_sf"/>
</dbReference>
<organism evidence="2 3">
    <name type="scientific">Acidiferrimicrobium australe</name>
    <dbReference type="NCBI Taxonomy" id="2664430"/>
    <lineage>
        <taxon>Bacteria</taxon>
        <taxon>Bacillati</taxon>
        <taxon>Actinomycetota</taxon>
        <taxon>Acidimicrobiia</taxon>
        <taxon>Acidimicrobiales</taxon>
        <taxon>Acidimicrobiaceae</taxon>
        <taxon>Acidiferrimicrobium</taxon>
    </lineage>
</organism>
<dbReference type="Gene3D" id="3.30.450.20">
    <property type="entry name" value="PAS domain"/>
    <property type="match status" value="1"/>
</dbReference>
<evidence type="ECO:0000313" key="3">
    <source>
        <dbReference type="Proteomes" id="UP000437736"/>
    </source>
</evidence>
<feature type="domain" description="PAS" evidence="1">
    <location>
        <begin position="10"/>
        <end position="69"/>
    </location>
</feature>
<gene>
    <name evidence="2" type="ORF">GHK86_07885</name>
</gene>
<dbReference type="EMBL" id="WJHE01000350">
    <property type="protein sequence ID" value="MST32639.1"/>
    <property type="molecule type" value="Genomic_DNA"/>
</dbReference>
<accession>A0ABW9QS19</accession>
<dbReference type="SUPFAM" id="SSF55785">
    <property type="entry name" value="PYP-like sensor domain (PAS domain)"/>
    <property type="match status" value="1"/>
</dbReference>
<dbReference type="CDD" id="cd00130">
    <property type="entry name" value="PAS"/>
    <property type="match status" value="1"/>
</dbReference>
<feature type="non-terminal residue" evidence="2">
    <location>
        <position position="69"/>
    </location>
</feature>
<evidence type="ECO:0000259" key="1">
    <source>
        <dbReference type="PROSITE" id="PS50112"/>
    </source>
</evidence>
<dbReference type="NCBIfam" id="TIGR00229">
    <property type="entry name" value="sensory_box"/>
    <property type="match status" value="1"/>
</dbReference>
<dbReference type="PROSITE" id="PS50112">
    <property type="entry name" value="PAS"/>
    <property type="match status" value="1"/>
</dbReference>
<dbReference type="InterPro" id="IPR000014">
    <property type="entry name" value="PAS"/>
</dbReference>